<gene>
    <name evidence="2" type="ORF">PCASD_11541</name>
</gene>
<dbReference type="PANTHER" id="PTHR31912:SF34">
    <property type="entry name" value="NOTOCHORD-RELATED PROTEIN"/>
    <property type="match status" value="1"/>
</dbReference>
<feature type="region of interest" description="Disordered" evidence="1">
    <location>
        <begin position="30"/>
        <end position="71"/>
    </location>
</feature>
<dbReference type="AlphaFoldDB" id="A0A2N5ULW8"/>
<sequence>MARRGCRIDAPLTEVAPGHQAGQWVGDGIQLAGSASGKTSPPGAQLPLDHLTDTPQQVTHAHGRPKSRQSNRCLLCPHARELTDVAKHHRRPTHVLNARLAAASSASHQDRQTSPMAAPPPDEADEATWDTQDAEHAKRFWDSIQGLYDTEEPLLPAEAGRTLEQELDEIDPIVSGVDDLSPLVNLIANGQWEEVLEAELEALQEGPTPLSAADDDHQGSQPQTGGARGQRCAAWYPFKSKMVRARVSQTLTPAPLTHRVAHALAYQELVGSLIMGHTHSLISRSVYSKIRAILTSCNVNLPAWATIQASRKRIRTLLDSQISYSSSPFGTPTFALRPQTLIAQDLANPLIAKEVDFYPESSDGTHIYKFSQSTKWLKGLEPAHQPQMCEVKGKHFYLLEPVQLDSSAVVIPFFFFMHQSTLNARCLEITGDILTQDGLGVTIKICKSISFDDAGLSSIAVGQFDRDFSEILLGDGLYLIDQCGGQMLESNGIAAQDVVIPIPNPWRAKAKGWIIRHVPITLYADDTSGNISKQFNNHVSFFFTLSGLPPHLSNQEYNCHFLSTSNVATVLEISEQIVNDINMVTEGFTAYDCSLRKPVLVTSVVLCFLADSPMHAEVTNTPNPGASNHPCRMCKLSVEKKKMRKSLPYVRQFIQCPNPPRRWLSTIYDTYRLFEIAMTISIAQYKVYSTSLGVKDAINTRFVTEAPKNRAVKEQMGKLDLNCPSQLYNPFLRLQGFDGVKDTPVEVLHVVLLGIVKYLARDDIGKLTAKQKAIVAACLNSLDTSGLNWVCVNGTYLIKHIRSIVGRHFKQFLQAAPFIFMDFVTPERRQIWLALCNLTPLIFQTKISNMSTYIADLRRHINLFVYLLIQSNAQWINKPKIHMLLHLPESIERFGPASLFSTEEFESYNGVLRQASIHSNRQLPGRDMAVTFDNYATLKFVVSGGIIYNASTGQTATGSEEVQKVFSTNFPLQWAMGYNHLTATLVETDKYPFPLTSTMKDSDKQAAPAEFTATHPASLISQVKHLGKNVVGKAHSLWSLTTGQQAKYYIKVQGFELDNIDPHYQMRVLSMTASFAVVHTSNVLGTINLQHNCHRHKCPVEATGHARVERKDTGPAIPTVRHCKVDDMIINLASLSNAELHCIISDLPMRRIQPSDWVTCVREGYSTWAKLPNAPEDEETEDDSNNKSLEEEVHS</sequence>
<proteinExistence type="predicted"/>
<evidence type="ECO:0000313" key="3">
    <source>
        <dbReference type="Proteomes" id="UP000235392"/>
    </source>
</evidence>
<evidence type="ECO:0000313" key="2">
    <source>
        <dbReference type="EMBL" id="PLW38735.1"/>
    </source>
</evidence>
<accession>A0A2N5ULW8</accession>
<organism evidence="2 3">
    <name type="scientific">Puccinia coronata f. sp. avenae</name>
    <dbReference type="NCBI Taxonomy" id="200324"/>
    <lineage>
        <taxon>Eukaryota</taxon>
        <taxon>Fungi</taxon>
        <taxon>Dikarya</taxon>
        <taxon>Basidiomycota</taxon>
        <taxon>Pucciniomycotina</taxon>
        <taxon>Pucciniomycetes</taxon>
        <taxon>Pucciniales</taxon>
        <taxon>Pucciniaceae</taxon>
        <taxon>Puccinia</taxon>
    </lineage>
</organism>
<feature type="region of interest" description="Disordered" evidence="1">
    <location>
        <begin position="101"/>
        <end position="133"/>
    </location>
</feature>
<name>A0A2N5ULW8_9BASI</name>
<dbReference type="Proteomes" id="UP000235392">
    <property type="component" value="Unassembled WGS sequence"/>
</dbReference>
<comment type="caution">
    <text evidence="2">The sequence shown here is derived from an EMBL/GenBank/DDBJ whole genome shotgun (WGS) entry which is preliminary data.</text>
</comment>
<feature type="region of interest" description="Disordered" evidence="1">
    <location>
        <begin position="1171"/>
        <end position="1195"/>
    </location>
</feature>
<reference evidence="2 3" key="1">
    <citation type="submission" date="2017-11" db="EMBL/GenBank/DDBJ databases">
        <title>De novo assembly and phasing of dikaryotic genomes from two isolates of Puccinia coronata f. sp. avenae, the causal agent of oat crown rust.</title>
        <authorList>
            <person name="Miller M.E."/>
            <person name="Zhang Y."/>
            <person name="Omidvar V."/>
            <person name="Sperschneider J."/>
            <person name="Schwessinger B."/>
            <person name="Raley C."/>
            <person name="Palmer J.M."/>
            <person name="Garnica D."/>
            <person name="Upadhyaya N."/>
            <person name="Rathjen J."/>
            <person name="Taylor J.M."/>
            <person name="Park R.F."/>
            <person name="Dodds P.N."/>
            <person name="Hirsch C.D."/>
            <person name="Kianian S.F."/>
            <person name="Figueroa M."/>
        </authorList>
    </citation>
    <scope>NUCLEOTIDE SEQUENCE [LARGE SCALE GENOMIC DNA]</scope>
    <source>
        <strain evidence="2">12SD80</strain>
    </source>
</reference>
<feature type="region of interest" description="Disordered" evidence="1">
    <location>
        <begin position="207"/>
        <end position="229"/>
    </location>
</feature>
<feature type="compositionally biased region" description="Basic and acidic residues" evidence="1">
    <location>
        <begin position="1184"/>
        <end position="1195"/>
    </location>
</feature>
<evidence type="ECO:0000256" key="1">
    <source>
        <dbReference type="SAM" id="MobiDB-lite"/>
    </source>
</evidence>
<dbReference type="EMBL" id="PGCI01000124">
    <property type="protein sequence ID" value="PLW38735.1"/>
    <property type="molecule type" value="Genomic_DNA"/>
</dbReference>
<protein>
    <submittedName>
        <fullName evidence="2">Uncharacterized protein</fullName>
    </submittedName>
</protein>
<dbReference type="PANTHER" id="PTHR31912">
    <property type="entry name" value="IP13529P"/>
    <property type="match status" value="1"/>
</dbReference>